<sequence>MSEPNKPALRAADKIRETARELFYREGIRAVGVDEIVAKAGATKPSLYRAYKSKDELAAAVLREGADTFWGRFETAVEAHPGDPRAQVLAFLEGLAERARQPEYRGCPLSNAAVEYPEAGHPARLTAQDFKTQVRARLRGMAAEMGADDPQGLADALMLLFEGAYLSSQLFDDDRPTAEAPRAAARLIDAYTR</sequence>
<dbReference type="Pfam" id="PF00440">
    <property type="entry name" value="TetR_N"/>
    <property type="match status" value="1"/>
</dbReference>
<dbReference type="Pfam" id="PF16925">
    <property type="entry name" value="TetR_C_13"/>
    <property type="match status" value="1"/>
</dbReference>
<dbReference type="PANTHER" id="PTHR47506:SF1">
    <property type="entry name" value="HTH-TYPE TRANSCRIPTIONAL REGULATOR YJDC"/>
    <property type="match status" value="1"/>
</dbReference>
<dbReference type="PANTHER" id="PTHR47506">
    <property type="entry name" value="TRANSCRIPTIONAL REGULATORY PROTEIN"/>
    <property type="match status" value="1"/>
</dbReference>
<evidence type="ECO:0000313" key="7">
    <source>
        <dbReference type="Proteomes" id="UP000530564"/>
    </source>
</evidence>
<dbReference type="SUPFAM" id="SSF46689">
    <property type="entry name" value="Homeodomain-like"/>
    <property type="match status" value="1"/>
</dbReference>
<gene>
    <name evidence="6" type="ORF">GGQ61_000150</name>
</gene>
<feature type="domain" description="HTH tetR-type" evidence="5">
    <location>
        <begin position="9"/>
        <end position="69"/>
    </location>
</feature>
<evidence type="ECO:0000256" key="3">
    <source>
        <dbReference type="ARBA" id="ARBA00023163"/>
    </source>
</evidence>
<accession>A0A839ZVN4</accession>
<dbReference type="PROSITE" id="PS50977">
    <property type="entry name" value="HTH_TETR_2"/>
    <property type="match status" value="1"/>
</dbReference>
<dbReference type="RefSeq" id="WP_183769464.1">
    <property type="nucleotide sequence ID" value="NZ_JACIDK010000001.1"/>
</dbReference>
<dbReference type="Proteomes" id="UP000530564">
    <property type="component" value="Unassembled WGS sequence"/>
</dbReference>
<name>A0A839ZVN4_9CAUL</name>
<evidence type="ECO:0000256" key="1">
    <source>
        <dbReference type="ARBA" id="ARBA00023015"/>
    </source>
</evidence>
<dbReference type="EMBL" id="JACIDK010000001">
    <property type="protein sequence ID" value="MBB3889453.1"/>
    <property type="molecule type" value="Genomic_DNA"/>
</dbReference>
<keyword evidence="7" id="KW-1185">Reference proteome</keyword>
<protein>
    <submittedName>
        <fullName evidence="6">AcrR family transcriptional regulator</fullName>
    </submittedName>
</protein>
<dbReference type="InterPro" id="IPR011075">
    <property type="entry name" value="TetR_C"/>
</dbReference>
<dbReference type="GO" id="GO:0003677">
    <property type="term" value="F:DNA binding"/>
    <property type="evidence" value="ECO:0007669"/>
    <property type="project" value="UniProtKB-UniRule"/>
</dbReference>
<dbReference type="Gene3D" id="1.10.357.10">
    <property type="entry name" value="Tetracycline Repressor, domain 2"/>
    <property type="match status" value="1"/>
</dbReference>
<evidence type="ECO:0000256" key="2">
    <source>
        <dbReference type="ARBA" id="ARBA00023125"/>
    </source>
</evidence>
<feature type="DNA-binding region" description="H-T-H motif" evidence="4">
    <location>
        <begin position="32"/>
        <end position="51"/>
    </location>
</feature>
<dbReference type="PRINTS" id="PR00455">
    <property type="entry name" value="HTHTETR"/>
</dbReference>
<dbReference type="InterPro" id="IPR036271">
    <property type="entry name" value="Tet_transcr_reg_TetR-rel_C_sf"/>
</dbReference>
<proteinExistence type="predicted"/>
<evidence type="ECO:0000313" key="6">
    <source>
        <dbReference type="EMBL" id="MBB3889453.1"/>
    </source>
</evidence>
<evidence type="ECO:0000259" key="5">
    <source>
        <dbReference type="PROSITE" id="PS50977"/>
    </source>
</evidence>
<keyword evidence="2 4" id="KW-0238">DNA-binding</keyword>
<comment type="caution">
    <text evidence="6">The sequence shown here is derived from an EMBL/GenBank/DDBJ whole genome shotgun (WGS) entry which is preliminary data.</text>
</comment>
<organism evidence="6 7">
    <name type="scientific">Phenylobacterium haematophilum</name>
    <dbReference type="NCBI Taxonomy" id="98513"/>
    <lineage>
        <taxon>Bacteria</taxon>
        <taxon>Pseudomonadati</taxon>
        <taxon>Pseudomonadota</taxon>
        <taxon>Alphaproteobacteria</taxon>
        <taxon>Caulobacterales</taxon>
        <taxon>Caulobacteraceae</taxon>
        <taxon>Phenylobacterium</taxon>
    </lineage>
</organism>
<dbReference type="SUPFAM" id="SSF48498">
    <property type="entry name" value="Tetracyclin repressor-like, C-terminal domain"/>
    <property type="match status" value="1"/>
</dbReference>
<dbReference type="InterPro" id="IPR009057">
    <property type="entry name" value="Homeodomain-like_sf"/>
</dbReference>
<keyword evidence="1" id="KW-0805">Transcription regulation</keyword>
<keyword evidence="3" id="KW-0804">Transcription</keyword>
<evidence type="ECO:0000256" key="4">
    <source>
        <dbReference type="PROSITE-ProRule" id="PRU00335"/>
    </source>
</evidence>
<dbReference type="InterPro" id="IPR001647">
    <property type="entry name" value="HTH_TetR"/>
</dbReference>
<dbReference type="AlphaFoldDB" id="A0A839ZVN4"/>
<reference evidence="6 7" key="1">
    <citation type="submission" date="2020-08" db="EMBL/GenBank/DDBJ databases">
        <title>Genomic Encyclopedia of Type Strains, Phase IV (KMG-IV): sequencing the most valuable type-strain genomes for metagenomic binning, comparative biology and taxonomic classification.</title>
        <authorList>
            <person name="Goeker M."/>
        </authorList>
    </citation>
    <scope>NUCLEOTIDE SEQUENCE [LARGE SCALE GENOMIC DNA]</scope>
    <source>
        <strain evidence="6 7">DSM 21793</strain>
    </source>
</reference>